<gene>
    <name evidence="3" type="ORF">XDN619_LOCUS26710</name>
</gene>
<organism evidence="3 4">
    <name type="scientific">Rotaria magnacalcarata</name>
    <dbReference type="NCBI Taxonomy" id="392030"/>
    <lineage>
        <taxon>Eukaryota</taxon>
        <taxon>Metazoa</taxon>
        <taxon>Spiralia</taxon>
        <taxon>Gnathifera</taxon>
        <taxon>Rotifera</taxon>
        <taxon>Eurotatoria</taxon>
        <taxon>Bdelloidea</taxon>
        <taxon>Philodinida</taxon>
        <taxon>Philodinidae</taxon>
        <taxon>Rotaria</taxon>
    </lineage>
</organism>
<feature type="coiled-coil region" evidence="1">
    <location>
        <begin position="227"/>
        <end position="254"/>
    </location>
</feature>
<dbReference type="EMBL" id="CAJNRG010012555">
    <property type="protein sequence ID" value="CAF2140923.1"/>
    <property type="molecule type" value="Genomic_DNA"/>
</dbReference>
<feature type="compositionally biased region" description="Low complexity" evidence="2">
    <location>
        <begin position="217"/>
        <end position="227"/>
    </location>
</feature>
<evidence type="ECO:0000256" key="2">
    <source>
        <dbReference type="SAM" id="MobiDB-lite"/>
    </source>
</evidence>
<evidence type="ECO:0000313" key="3">
    <source>
        <dbReference type="EMBL" id="CAF2140923.1"/>
    </source>
</evidence>
<proteinExistence type="predicted"/>
<name>A0A816X0M0_9BILA</name>
<dbReference type="Proteomes" id="UP000663887">
    <property type="component" value="Unassembled WGS sequence"/>
</dbReference>
<protein>
    <submittedName>
        <fullName evidence="3">Uncharacterized protein</fullName>
    </submittedName>
</protein>
<reference evidence="3" key="1">
    <citation type="submission" date="2021-02" db="EMBL/GenBank/DDBJ databases">
        <authorList>
            <person name="Nowell W R."/>
        </authorList>
    </citation>
    <scope>NUCLEOTIDE SEQUENCE</scope>
</reference>
<feature type="region of interest" description="Disordered" evidence="2">
    <location>
        <begin position="197"/>
        <end position="227"/>
    </location>
</feature>
<accession>A0A816X0M0</accession>
<sequence>MDERNQSLSLKCHRTNGTLTYAAAIHMQPFKLECVPKMNDQKEAAKFIQHFFKLIENNFDQQNNYHDRPTGFDQWWIDKEGNIQGTTKTYKKNLRNSKVHLCSRCGKDRNDKEDHNLCEIKCNHCDGPHRSTDYSCSFIQQYRREPVLELRNHPDLFPAEAQLFIPTECRESGKGTKILENKSAQYEQFKKNQNQHYHPFNHLSSDYKNQWPSLPHSSSDSRTSISNNNLNNTIESLKDELNLLKENYASEQTKIE</sequence>
<evidence type="ECO:0000256" key="1">
    <source>
        <dbReference type="SAM" id="Coils"/>
    </source>
</evidence>
<comment type="caution">
    <text evidence="3">The sequence shown here is derived from an EMBL/GenBank/DDBJ whole genome shotgun (WGS) entry which is preliminary data.</text>
</comment>
<dbReference type="AlphaFoldDB" id="A0A816X0M0"/>
<keyword evidence="1" id="KW-0175">Coiled coil</keyword>
<evidence type="ECO:0000313" key="4">
    <source>
        <dbReference type="Proteomes" id="UP000663887"/>
    </source>
</evidence>
<feature type="compositionally biased region" description="Polar residues" evidence="2">
    <location>
        <begin position="197"/>
        <end position="216"/>
    </location>
</feature>